<accession>A0ABR1KVW5</accession>
<evidence type="ECO:0000313" key="4">
    <source>
        <dbReference type="EMBL" id="KAK7522313.1"/>
    </source>
</evidence>
<dbReference type="PANTHER" id="PTHR48081:SF3">
    <property type="entry name" value="ALPHA_BETA HYDROLASE FOLD-3 DOMAIN-CONTAINING PROTEIN"/>
    <property type="match status" value="1"/>
</dbReference>
<evidence type="ECO:0000259" key="2">
    <source>
        <dbReference type="Pfam" id="PF00326"/>
    </source>
</evidence>
<dbReference type="InterPro" id="IPR049492">
    <property type="entry name" value="BD-FAE-like_dom"/>
</dbReference>
<dbReference type="Pfam" id="PF00326">
    <property type="entry name" value="Peptidase_S9"/>
    <property type="match status" value="1"/>
</dbReference>
<feature type="domain" description="Peptidase S9 prolyl oligopeptidase catalytic" evidence="2">
    <location>
        <begin position="261"/>
        <end position="332"/>
    </location>
</feature>
<evidence type="ECO:0000259" key="3">
    <source>
        <dbReference type="Pfam" id="PF20434"/>
    </source>
</evidence>
<keyword evidence="1 4" id="KW-0378">Hydrolase</keyword>
<feature type="domain" description="BD-FAE-like" evidence="3">
    <location>
        <begin position="20"/>
        <end position="141"/>
    </location>
</feature>
<organism evidence="4 5">
    <name type="scientific">Phyllosticta citriasiana</name>
    <dbReference type="NCBI Taxonomy" id="595635"/>
    <lineage>
        <taxon>Eukaryota</taxon>
        <taxon>Fungi</taxon>
        <taxon>Dikarya</taxon>
        <taxon>Ascomycota</taxon>
        <taxon>Pezizomycotina</taxon>
        <taxon>Dothideomycetes</taxon>
        <taxon>Dothideomycetes incertae sedis</taxon>
        <taxon>Botryosphaeriales</taxon>
        <taxon>Phyllostictaceae</taxon>
        <taxon>Phyllosticta</taxon>
    </lineage>
</organism>
<proteinExistence type="predicted"/>
<dbReference type="InterPro" id="IPR029058">
    <property type="entry name" value="AB_hydrolase_fold"/>
</dbReference>
<dbReference type="Gene3D" id="3.40.50.1820">
    <property type="entry name" value="alpha/beta hydrolase"/>
    <property type="match status" value="1"/>
</dbReference>
<dbReference type="EMBL" id="JBBPHU010000002">
    <property type="protein sequence ID" value="KAK7522313.1"/>
    <property type="molecule type" value="Genomic_DNA"/>
</dbReference>
<evidence type="ECO:0000313" key="5">
    <source>
        <dbReference type="Proteomes" id="UP001363622"/>
    </source>
</evidence>
<dbReference type="Pfam" id="PF20434">
    <property type="entry name" value="BD-FAE"/>
    <property type="match status" value="1"/>
</dbReference>
<protein>
    <submittedName>
        <fullName evidence="4">Alpha/Beta hydrolase protein</fullName>
    </submittedName>
</protein>
<dbReference type="PANTHER" id="PTHR48081">
    <property type="entry name" value="AB HYDROLASE SUPERFAMILY PROTEIN C4A8.06C"/>
    <property type="match status" value="1"/>
</dbReference>
<keyword evidence="5" id="KW-1185">Reference proteome</keyword>
<dbReference type="GO" id="GO:0016787">
    <property type="term" value="F:hydrolase activity"/>
    <property type="evidence" value="ECO:0007669"/>
    <property type="project" value="UniProtKB-KW"/>
</dbReference>
<gene>
    <name evidence="4" type="ORF">IWZ03DRAFT_115529</name>
</gene>
<evidence type="ECO:0000256" key="1">
    <source>
        <dbReference type="ARBA" id="ARBA00022801"/>
    </source>
</evidence>
<name>A0ABR1KVW5_9PEZI</name>
<dbReference type="InterPro" id="IPR050300">
    <property type="entry name" value="GDXG_lipolytic_enzyme"/>
</dbReference>
<dbReference type="Proteomes" id="UP001363622">
    <property type="component" value="Unassembled WGS sequence"/>
</dbReference>
<dbReference type="InterPro" id="IPR001375">
    <property type="entry name" value="Peptidase_S9_cat"/>
</dbReference>
<comment type="caution">
    <text evidence="4">The sequence shown here is derived from an EMBL/GenBank/DDBJ whole genome shotgun (WGS) entry which is preliminary data.</text>
</comment>
<sequence length="334" mass="36543">MQPTFRCVYAVIEGSIIHADVYVPSPAPSTKTALPVAIGIHGGAFMLGHSGMVNSDQIDDCLERHWIVVSIDHRLCPQVSIFDGPIADARTALAWVHSTSSTSSLEAELMAHGHDTVAVDREAVVAFGTSSGGTLALALGWGVPENAGVKAILDLYGAKAFADPFWTQPLGGIFIPAHEESEQRIRRVFDEVPVPTQGGVSLEGQSQQQGADVVDEEQRQRDLIRREFTFTNIGRGTLLDVAFPSKQWDLIDATLNISPSFPPTCIVHGTEDDMVPDYLSKKLFAELQRHGVRSEFIGVPGERHTFVGKMVKGSRTWELQRRGFDFLEDVIGRK</sequence>
<dbReference type="SUPFAM" id="SSF53474">
    <property type="entry name" value="alpha/beta-Hydrolases"/>
    <property type="match status" value="1"/>
</dbReference>
<reference evidence="4 5" key="1">
    <citation type="submission" date="2024-04" db="EMBL/GenBank/DDBJ databases">
        <title>Phyllosticta paracitricarpa is synonymous to the EU quarantine fungus P. citricarpa based on phylogenomic analyses.</title>
        <authorList>
            <consortium name="Lawrence Berkeley National Laboratory"/>
            <person name="Van Ingen-Buijs V.A."/>
            <person name="Van Westerhoven A.C."/>
            <person name="Haridas S."/>
            <person name="Skiadas P."/>
            <person name="Martin F."/>
            <person name="Groenewald J.Z."/>
            <person name="Crous P.W."/>
            <person name="Seidl M.F."/>
        </authorList>
    </citation>
    <scope>NUCLEOTIDE SEQUENCE [LARGE SCALE GENOMIC DNA]</scope>
    <source>
        <strain evidence="4 5">CBS 123371</strain>
    </source>
</reference>